<name>A0AAW0FRS5_9APHY</name>
<proteinExistence type="predicted"/>
<gene>
    <name evidence="2" type="ORF">QCA50_016938</name>
</gene>
<reference evidence="2 3" key="1">
    <citation type="submission" date="2022-09" db="EMBL/GenBank/DDBJ databases">
        <authorList>
            <person name="Palmer J.M."/>
        </authorList>
    </citation>
    <scope>NUCLEOTIDE SEQUENCE [LARGE SCALE GENOMIC DNA]</scope>
    <source>
        <strain evidence="2 3">DSM 7382</strain>
    </source>
</reference>
<organism evidence="2 3">
    <name type="scientific">Cerrena zonata</name>
    <dbReference type="NCBI Taxonomy" id="2478898"/>
    <lineage>
        <taxon>Eukaryota</taxon>
        <taxon>Fungi</taxon>
        <taxon>Dikarya</taxon>
        <taxon>Basidiomycota</taxon>
        <taxon>Agaricomycotina</taxon>
        <taxon>Agaricomycetes</taxon>
        <taxon>Polyporales</taxon>
        <taxon>Cerrenaceae</taxon>
        <taxon>Cerrena</taxon>
    </lineage>
</organism>
<dbReference type="EMBL" id="JASBNA010000053">
    <property type="protein sequence ID" value="KAK7679992.1"/>
    <property type="molecule type" value="Genomic_DNA"/>
</dbReference>
<evidence type="ECO:0000256" key="1">
    <source>
        <dbReference type="SAM" id="MobiDB-lite"/>
    </source>
</evidence>
<feature type="compositionally biased region" description="Acidic residues" evidence="1">
    <location>
        <begin position="354"/>
        <end position="369"/>
    </location>
</feature>
<sequence>MGVVNSACMFFINPILRRTLLFGFHLPTTEIVPAVFQYSLFPELSTSDYLSRLCEERPDFIYARRSDELAKCKITHLELYKCTKGSLHEFVLAHIVHYSCQPVIDTLEIQRRVVRVERAVCEPSGANDDTNYSTKDIITIYESSEKALEIDDGKAKCCYVVRFIRPFEASILNLAVAADTLHQIAPNDIPFKYMDYWFANNLCRLVVSCTDYPQRYIVVQKHSRRNFRAGYFKGIPVLDGDSRVVIREDLQVSVDDLRELISQNPDVFSQGPLSGDQPAPNPSPYDPKHKRQFAESDVLTKYYKARRQKARSDLNDAYVKYTFRTDTRARRAEEERAKKMEEEKAAKEGRNEKEDESEGDILAGEELEG</sequence>
<feature type="compositionally biased region" description="Basic and acidic residues" evidence="1">
    <location>
        <begin position="325"/>
        <end position="353"/>
    </location>
</feature>
<dbReference type="Proteomes" id="UP001385951">
    <property type="component" value="Unassembled WGS sequence"/>
</dbReference>
<comment type="caution">
    <text evidence="2">The sequence shown here is derived from an EMBL/GenBank/DDBJ whole genome shotgun (WGS) entry which is preliminary data.</text>
</comment>
<feature type="region of interest" description="Disordered" evidence="1">
    <location>
        <begin position="265"/>
        <end position="291"/>
    </location>
</feature>
<keyword evidence="3" id="KW-1185">Reference proteome</keyword>
<evidence type="ECO:0000313" key="3">
    <source>
        <dbReference type="Proteomes" id="UP001385951"/>
    </source>
</evidence>
<protein>
    <submittedName>
        <fullName evidence="2">Uncharacterized protein</fullName>
    </submittedName>
</protein>
<dbReference type="AlphaFoldDB" id="A0AAW0FRS5"/>
<evidence type="ECO:0000313" key="2">
    <source>
        <dbReference type="EMBL" id="KAK7679992.1"/>
    </source>
</evidence>
<accession>A0AAW0FRS5</accession>
<feature type="region of interest" description="Disordered" evidence="1">
    <location>
        <begin position="325"/>
        <end position="369"/>
    </location>
</feature>